<evidence type="ECO:0000256" key="1">
    <source>
        <dbReference type="ARBA" id="ARBA00004429"/>
    </source>
</evidence>
<evidence type="ECO:0000256" key="12">
    <source>
        <dbReference type="ARBA" id="ARBA00023186"/>
    </source>
</evidence>
<accession>A0A6I3SQQ6</accession>
<name>A0A6I3SQQ6_9BURK</name>
<dbReference type="PANTHER" id="PTHR36570">
    <property type="entry name" value="DISULFIDE BOND FORMATION PROTEIN B"/>
    <property type="match status" value="1"/>
</dbReference>
<comment type="function">
    <text evidence="14">Required for disulfide bond formation in some periplasmic proteins. Acts by oxidizing the DsbA protein.</text>
</comment>
<evidence type="ECO:0000256" key="13">
    <source>
        <dbReference type="ARBA" id="ARBA00023284"/>
    </source>
</evidence>
<evidence type="ECO:0000256" key="9">
    <source>
        <dbReference type="ARBA" id="ARBA00023002"/>
    </source>
</evidence>
<dbReference type="Pfam" id="PF02600">
    <property type="entry name" value="DsbB"/>
    <property type="match status" value="1"/>
</dbReference>
<evidence type="ECO:0000256" key="5">
    <source>
        <dbReference type="ARBA" id="ARBA00022519"/>
    </source>
</evidence>
<evidence type="ECO:0000256" key="3">
    <source>
        <dbReference type="ARBA" id="ARBA00022448"/>
    </source>
</evidence>
<dbReference type="GO" id="GO:0009055">
    <property type="term" value="F:electron transfer activity"/>
    <property type="evidence" value="ECO:0007669"/>
    <property type="project" value="UniProtKB-UniRule"/>
</dbReference>
<proteinExistence type="inferred from homology"/>
<dbReference type="Gene3D" id="1.20.1550.10">
    <property type="entry name" value="DsbB-like"/>
    <property type="match status" value="1"/>
</dbReference>
<organism evidence="16 17">
    <name type="scientific">Pseudoduganella buxea</name>
    <dbReference type="NCBI Taxonomy" id="1949069"/>
    <lineage>
        <taxon>Bacteria</taxon>
        <taxon>Pseudomonadati</taxon>
        <taxon>Pseudomonadota</taxon>
        <taxon>Betaproteobacteria</taxon>
        <taxon>Burkholderiales</taxon>
        <taxon>Oxalobacteraceae</taxon>
        <taxon>Telluria group</taxon>
        <taxon>Pseudoduganella</taxon>
    </lineage>
</organism>
<evidence type="ECO:0000256" key="15">
    <source>
        <dbReference type="SAM" id="Phobius"/>
    </source>
</evidence>
<evidence type="ECO:0000313" key="17">
    <source>
        <dbReference type="Proteomes" id="UP000430634"/>
    </source>
</evidence>
<feature type="disulfide bond" description="Redox-active" evidence="14">
    <location>
        <begin position="35"/>
        <end position="38"/>
    </location>
</feature>
<dbReference type="InterPro" id="IPR023380">
    <property type="entry name" value="DsbB-like_sf"/>
</dbReference>
<comment type="subcellular location">
    <subcellularLocation>
        <location evidence="1">Cell inner membrane</location>
        <topology evidence="1">Multi-pass membrane protein</topology>
    </subcellularLocation>
    <subcellularLocation>
        <location evidence="14">Cell membrane</location>
        <topology evidence="14">Multi-pass membrane protein</topology>
    </subcellularLocation>
</comment>
<dbReference type="SUPFAM" id="SSF158442">
    <property type="entry name" value="DsbB-like"/>
    <property type="match status" value="1"/>
</dbReference>
<keyword evidence="11 14" id="KW-1015">Disulfide bond</keyword>
<dbReference type="GO" id="GO:0006457">
    <property type="term" value="P:protein folding"/>
    <property type="evidence" value="ECO:0007669"/>
    <property type="project" value="InterPro"/>
</dbReference>
<dbReference type="GO" id="GO:0015035">
    <property type="term" value="F:protein-disulfide reductase activity"/>
    <property type="evidence" value="ECO:0007669"/>
    <property type="project" value="UniProtKB-UniRule"/>
</dbReference>
<keyword evidence="4 14" id="KW-1003">Cell membrane</keyword>
<feature type="transmembrane region" description="Helical" evidence="15">
    <location>
        <begin position="133"/>
        <end position="153"/>
    </location>
</feature>
<dbReference type="HAMAP" id="MF_00286">
    <property type="entry name" value="DsbB"/>
    <property type="match status" value="1"/>
</dbReference>
<keyword evidence="13 14" id="KW-0676">Redox-active center</keyword>
<feature type="transmembrane region" description="Helical" evidence="15">
    <location>
        <begin position="65"/>
        <end position="84"/>
    </location>
</feature>
<dbReference type="InterPro" id="IPR050183">
    <property type="entry name" value="DsbB"/>
</dbReference>
<dbReference type="PANTHER" id="PTHR36570:SF3">
    <property type="entry name" value="DISULFIDE BOND FORMATION PROTEIN B"/>
    <property type="match status" value="1"/>
</dbReference>
<evidence type="ECO:0000256" key="14">
    <source>
        <dbReference type="HAMAP-Rule" id="MF_00286"/>
    </source>
</evidence>
<keyword evidence="12 14" id="KW-0143">Chaperone</keyword>
<protein>
    <recommendedName>
        <fullName evidence="14">Disulfide bond formation protein B</fullName>
    </recommendedName>
    <alternativeName>
        <fullName evidence="14">Disulfide oxidoreductase</fullName>
    </alternativeName>
</protein>
<keyword evidence="6 14" id="KW-0812">Transmembrane</keyword>
<sequence length="161" mass="17196">MTMNSRTILLSTAAVCLLLIGAALYLQHVKDLLPCPLCVIQRYLFLAVAIGCLVGAFGRKPKLGAGIGLAAAVGGLGVVGKHLYVLANPGFSCGIDPMETMLNKIPTATYMPWLFQADGLCENATDGLLGLSIPQWSAVWFVILTGVMIWVLVRNPEPRRA</sequence>
<dbReference type="OrthoDB" id="3711263at2"/>
<dbReference type="EMBL" id="WNKZ01000002">
    <property type="protein sequence ID" value="MTV51414.1"/>
    <property type="molecule type" value="Genomic_DNA"/>
</dbReference>
<keyword evidence="3 14" id="KW-0813">Transport</keyword>
<feature type="topological domain" description="Periplasmic" evidence="14">
    <location>
        <begin position="81"/>
        <end position="135"/>
    </location>
</feature>
<dbReference type="GO" id="GO:0005886">
    <property type="term" value="C:plasma membrane"/>
    <property type="evidence" value="ECO:0007669"/>
    <property type="project" value="UniProtKB-SubCell"/>
</dbReference>
<evidence type="ECO:0000256" key="11">
    <source>
        <dbReference type="ARBA" id="ARBA00023157"/>
    </source>
</evidence>
<keyword evidence="10 14" id="KW-0472">Membrane</keyword>
<dbReference type="Proteomes" id="UP000430634">
    <property type="component" value="Unassembled WGS sequence"/>
</dbReference>
<comment type="caution">
    <text evidence="16">The sequence shown here is derived from an EMBL/GenBank/DDBJ whole genome shotgun (WGS) entry which is preliminary data.</text>
</comment>
<keyword evidence="7 14" id="KW-0249">Electron transport</keyword>
<dbReference type="InterPro" id="IPR022920">
    <property type="entry name" value="Disulphide_bond_form_DsbB"/>
</dbReference>
<keyword evidence="8 14" id="KW-1133">Transmembrane helix</keyword>
<gene>
    <name evidence="14" type="primary">dsbB</name>
    <name evidence="16" type="ORF">GM672_01575</name>
</gene>
<evidence type="ECO:0000256" key="7">
    <source>
        <dbReference type="ARBA" id="ARBA00022982"/>
    </source>
</evidence>
<feature type="topological domain" description="Cytoplasmic" evidence="14">
    <location>
        <begin position="1"/>
        <end position="8"/>
    </location>
</feature>
<evidence type="ECO:0000256" key="8">
    <source>
        <dbReference type="ARBA" id="ARBA00022989"/>
    </source>
</evidence>
<evidence type="ECO:0000313" key="16">
    <source>
        <dbReference type="EMBL" id="MTV51414.1"/>
    </source>
</evidence>
<feature type="transmembrane region" description="Helical" evidence="15">
    <location>
        <begin position="39"/>
        <end position="58"/>
    </location>
</feature>
<dbReference type="NCBIfam" id="NF002552">
    <property type="entry name" value="PRK02110.1"/>
    <property type="match status" value="1"/>
</dbReference>
<evidence type="ECO:0000256" key="4">
    <source>
        <dbReference type="ARBA" id="ARBA00022475"/>
    </source>
</evidence>
<dbReference type="AlphaFoldDB" id="A0A6I3SQQ6"/>
<feature type="topological domain" description="Cytoplasmic" evidence="14">
    <location>
        <begin position="155"/>
        <end position="161"/>
    </location>
</feature>
<keyword evidence="5" id="KW-0997">Cell inner membrane</keyword>
<evidence type="ECO:0000256" key="6">
    <source>
        <dbReference type="ARBA" id="ARBA00022692"/>
    </source>
</evidence>
<keyword evidence="9 14" id="KW-0560">Oxidoreductase</keyword>
<evidence type="ECO:0000256" key="10">
    <source>
        <dbReference type="ARBA" id="ARBA00023136"/>
    </source>
</evidence>
<comment type="caution">
    <text evidence="14">Lacks conserved residue(s) required for the propagation of feature annotation.</text>
</comment>
<dbReference type="RefSeq" id="WP_155468773.1">
    <property type="nucleotide sequence ID" value="NZ_BMKG01000014.1"/>
</dbReference>
<comment type="similarity">
    <text evidence="2 14">Belongs to the DsbB family.</text>
</comment>
<dbReference type="InterPro" id="IPR003752">
    <property type="entry name" value="DiS_bond_form_DsbB/BdbC"/>
</dbReference>
<feature type="topological domain" description="Periplasmic" evidence="14">
    <location>
        <begin position="26"/>
        <end position="43"/>
    </location>
</feature>
<evidence type="ECO:0000256" key="2">
    <source>
        <dbReference type="ARBA" id="ARBA00008823"/>
    </source>
</evidence>
<reference evidence="16 17" key="1">
    <citation type="submission" date="2019-11" db="EMBL/GenBank/DDBJ databases">
        <title>Type strains purchased from KCTC, JCM and DSMZ.</title>
        <authorList>
            <person name="Lu H."/>
        </authorList>
    </citation>
    <scope>NUCLEOTIDE SEQUENCE [LARGE SCALE GENOMIC DNA]</scope>
    <source>
        <strain evidence="16 17">KCTC 52429</strain>
    </source>
</reference>